<sequence>MPYYNKTKDRSIVSNPSAIERKPDLSEATPERQLTSKTEARSRLLRHQRTRRWKGREAQGVTVTGEGESDGGSQIGARRLPALATVVTSSRRFGNVRRPMCLATFLVIALIGVGRQEREKREGRE</sequence>
<reference evidence="2" key="1">
    <citation type="submission" date="2023-07" db="EMBL/GenBank/DDBJ databases">
        <title>draft genome sequence of fig (Ficus carica).</title>
        <authorList>
            <person name="Takahashi T."/>
            <person name="Nishimura K."/>
        </authorList>
    </citation>
    <scope>NUCLEOTIDE SEQUENCE</scope>
</reference>
<feature type="compositionally biased region" description="Basic residues" evidence="1">
    <location>
        <begin position="43"/>
        <end position="54"/>
    </location>
</feature>
<evidence type="ECO:0000256" key="1">
    <source>
        <dbReference type="SAM" id="MobiDB-lite"/>
    </source>
</evidence>
<feature type="compositionally biased region" description="Basic and acidic residues" evidence="1">
    <location>
        <begin position="1"/>
        <end position="11"/>
    </location>
</feature>
<dbReference type="EMBL" id="BTGU01000001">
    <property type="protein sequence ID" value="GMN25347.1"/>
    <property type="molecule type" value="Genomic_DNA"/>
</dbReference>
<organism evidence="2 3">
    <name type="scientific">Ficus carica</name>
    <name type="common">Common fig</name>
    <dbReference type="NCBI Taxonomy" id="3494"/>
    <lineage>
        <taxon>Eukaryota</taxon>
        <taxon>Viridiplantae</taxon>
        <taxon>Streptophyta</taxon>
        <taxon>Embryophyta</taxon>
        <taxon>Tracheophyta</taxon>
        <taxon>Spermatophyta</taxon>
        <taxon>Magnoliopsida</taxon>
        <taxon>eudicotyledons</taxon>
        <taxon>Gunneridae</taxon>
        <taxon>Pentapetalae</taxon>
        <taxon>rosids</taxon>
        <taxon>fabids</taxon>
        <taxon>Rosales</taxon>
        <taxon>Moraceae</taxon>
        <taxon>Ficeae</taxon>
        <taxon>Ficus</taxon>
    </lineage>
</organism>
<dbReference type="AlphaFoldDB" id="A0AA88CQ86"/>
<comment type="caution">
    <text evidence="2">The sequence shown here is derived from an EMBL/GenBank/DDBJ whole genome shotgun (WGS) entry which is preliminary data.</text>
</comment>
<feature type="region of interest" description="Disordered" evidence="1">
    <location>
        <begin position="1"/>
        <end position="76"/>
    </location>
</feature>
<protein>
    <submittedName>
        <fullName evidence="2">Uncharacterized protein</fullName>
    </submittedName>
</protein>
<evidence type="ECO:0000313" key="3">
    <source>
        <dbReference type="Proteomes" id="UP001187192"/>
    </source>
</evidence>
<evidence type="ECO:0000313" key="2">
    <source>
        <dbReference type="EMBL" id="GMN25347.1"/>
    </source>
</evidence>
<proteinExistence type="predicted"/>
<gene>
    <name evidence="2" type="ORF">TIFTF001_000907</name>
</gene>
<name>A0AA88CQ86_FICCA</name>
<dbReference type="Proteomes" id="UP001187192">
    <property type="component" value="Unassembled WGS sequence"/>
</dbReference>
<accession>A0AA88CQ86</accession>
<keyword evidence="3" id="KW-1185">Reference proteome</keyword>